<comment type="similarity">
    <text evidence="2">Belongs to the TrbI/VirB10 family.</text>
</comment>
<keyword evidence="6 8" id="KW-0472">Membrane</keyword>
<evidence type="ECO:0000256" key="7">
    <source>
        <dbReference type="SAM" id="MobiDB-lite"/>
    </source>
</evidence>
<evidence type="ECO:0000256" key="4">
    <source>
        <dbReference type="ARBA" id="ARBA00022692"/>
    </source>
</evidence>
<dbReference type="GO" id="GO:0005886">
    <property type="term" value="C:plasma membrane"/>
    <property type="evidence" value="ECO:0007669"/>
    <property type="project" value="UniProtKB-SubCell"/>
</dbReference>
<dbReference type="Proteomes" id="UP000022611">
    <property type="component" value="Unassembled WGS sequence"/>
</dbReference>
<keyword evidence="4 8" id="KW-0812">Transmembrane</keyword>
<evidence type="ECO:0000256" key="5">
    <source>
        <dbReference type="ARBA" id="ARBA00022989"/>
    </source>
</evidence>
<evidence type="ECO:0000256" key="6">
    <source>
        <dbReference type="ARBA" id="ARBA00023136"/>
    </source>
</evidence>
<reference evidence="9 10" key="1">
    <citation type="journal article" date="2011" name="J. Bacteriol.">
        <title>Draft genome sequence of the polycyclic aromatic hydrocarbon-degrading, genetically engineered bioluminescent bioreporter Pseudomonas fluorescens HK44.</title>
        <authorList>
            <person name="Chauhan A."/>
            <person name="Layton A.C."/>
            <person name="Williams D.E."/>
            <person name="Smartt A.E."/>
            <person name="Ripp S."/>
            <person name="Karpinets T.V."/>
            <person name="Brown S.D."/>
            <person name="Sayler G.S."/>
        </authorList>
    </citation>
    <scope>NUCLEOTIDE SEQUENCE [LARGE SCALE GENOMIC DNA]</scope>
    <source>
        <strain evidence="9 10">HK44</strain>
        <plasmid evidence="9">unnamed1</plasmid>
    </source>
</reference>
<keyword evidence="3" id="KW-1003">Cell membrane</keyword>
<feature type="transmembrane region" description="Helical" evidence="8">
    <location>
        <begin position="33"/>
        <end position="51"/>
    </location>
</feature>
<keyword evidence="9" id="KW-0614">Plasmid</keyword>
<feature type="compositionally biased region" description="Polar residues" evidence="7">
    <location>
        <begin position="96"/>
        <end position="106"/>
    </location>
</feature>
<dbReference type="eggNOG" id="COG2948">
    <property type="taxonomic scope" value="Bacteria"/>
</dbReference>
<comment type="caution">
    <text evidence="9">The sequence shown here is derived from an EMBL/GenBank/DDBJ whole genome shotgun (WGS) entry which is preliminary data.</text>
</comment>
<evidence type="ECO:0000313" key="9">
    <source>
        <dbReference type="EMBL" id="EXF90927.1"/>
    </source>
</evidence>
<dbReference type="RefSeq" id="WP_019692595.1">
    <property type="nucleotide sequence ID" value="NZ_AFOY02000032.1"/>
</dbReference>
<feature type="compositionally biased region" description="Polar residues" evidence="7">
    <location>
        <begin position="161"/>
        <end position="174"/>
    </location>
</feature>
<sequence length="385" mass="41307">MSRDVNIDELDTFEDDRGGFDGGPKKKVPGLRAFIGVLFLIALCLISWIVYKNVIAPKLQQQEQAEKASPNKARNLPGVSFATTPANAEDEPVEQSAEQEQAASTYQQPVQQTQPGQQGKVELTPEQKAMQRRLSASSGTEEMRSQGAVATPSRGEKAEPVQTSSGSSELATRMNSARYTASRATLMKNMSMSIAAGTMINCGTITELDTTVPGFVSCQVSKEVRSADGSVVLIDKGAKITGEVSGGILMGQARAFVLWSRVRNRDGAVAYLDAPGTNRLGSAGIPGQVDTHFWDRFGGAMFISVFSDLSRGLMQALVNSTDKSDSDTTVNLDNTSNTSDSLAREVLRATINIPPTLTVNHGEAVSIFVPRDVDFSDVYGLEMVE</sequence>
<protein>
    <recommendedName>
        <fullName evidence="11">Conjugal transfer protein TraF</fullName>
    </recommendedName>
</protein>
<dbReference type="Gene3D" id="2.40.128.260">
    <property type="entry name" value="Type IV secretion system, VirB10/TraB/TrbI"/>
    <property type="match status" value="2"/>
</dbReference>
<name>A0A010SZG9_PSEFL</name>
<dbReference type="EMBL" id="AFOY02000032">
    <property type="protein sequence ID" value="EXF90927.1"/>
    <property type="molecule type" value="Genomic_DNA"/>
</dbReference>
<evidence type="ECO:0000256" key="8">
    <source>
        <dbReference type="SAM" id="Phobius"/>
    </source>
</evidence>
<dbReference type="NCBIfam" id="NF038091">
    <property type="entry name" value="T4SS_VirB10"/>
    <property type="match status" value="1"/>
</dbReference>
<keyword evidence="5 8" id="KW-1133">Transmembrane helix</keyword>
<organism evidence="9 10">
    <name type="scientific">Pseudomonas fluorescens HK44</name>
    <dbReference type="NCBI Taxonomy" id="1042209"/>
    <lineage>
        <taxon>Bacteria</taxon>
        <taxon>Pseudomonadati</taxon>
        <taxon>Pseudomonadota</taxon>
        <taxon>Gammaproteobacteria</taxon>
        <taxon>Pseudomonadales</taxon>
        <taxon>Pseudomonadaceae</taxon>
        <taxon>Pseudomonas</taxon>
    </lineage>
</organism>
<proteinExistence type="inferred from homology"/>
<comment type="subcellular location">
    <subcellularLocation>
        <location evidence="1">Cell membrane</location>
        <topology evidence="1">Single-pass membrane protein</topology>
    </subcellularLocation>
</comment>
<dbReference type="PATRIC" id="fig|1042209.11.peg.191"/>
<evidence type="ECO:0008006" key="11">
    <source>
        <dbReference type="Google" id="ProtNLM"/>
    </source>
</evidence>
<geneLocation type="plasmid" evidence="9">
    <name>unnamed1</name>
</geneLocation>
<feature type="region of interest" description="Disordered" evidence="7">
    <location>
        <begin position="66"/>
        <end position="174"/>
    </location>
</feature>
<dbReference type="CDD" id="cd16429">
    <property type="entry name" value="VirB10"/>
    <property type="match status" value="1"/>
</dbReference>
<dbReference type="Pfam" id="PF03743">
    <property type="entry name" value="TrbI"/>
    <property type="match status" value="1"/>
</dbReference>
<dbReference type="AlphaFoldDB" id="A0A010SZG9"/>
<dbReference type="HOGENOM" id="CLU_041899_2_1_6"/>
<feature type="compositionally biased region" description="Low complexity" evidence="7">
    <location>
        <begin position="107"/>
        <end position="119"/>
    </location>
</feature>
<dbReference type="InterPro" id="IPR005498">
    <property type="entry name" value="T4SS_VirB10/TraB/TrbI"/>
</dbReference>
<evidence type="ECO:0000256" key="2">
    <source>
        <dbReference type="ARBA" id="ARBA00010265"/>
    </source>
</evidence>
<dbReference type="InterPro" id="IPR042217">
    <property type="entry name" value="T4SS_VirB10/TrbI"/>
</dbReference>
<evidence type="ECO:0000256" key="3">
    <source>
        <dbReference type="ARBA" id="ARBA00022475"/>
    </source>
</evidence>
<accession>A0A010SZG9</accession>
<evidence type="ECO:0000313" key="10">
    <source>
        <dbReference type="Proteomes" id="UP000022611"/>
    </source>
</evidence>
<dbReference type="InterPro" id="IPR047695">
    <property type="entry name" value="T4SS_VirB10/PtlG"/>
</dbReference>
<dbReference type="OrthoDB" id="9766860at2"/>
<gene>
    <name evidence="9" type="ORF">HK44_030040</name>
</gene>
<evidence type="ECO:0000256" key="1">
    <source>
        <dbReference type="ARBA" id="ARBA00004162"/>
    </source>
</evidence>